<comment type="caution">
    <text evidence="5">The sequence shown here is derived from an EMBL/GenBank/DDBJ whole genome shotgun (WGS) entry which is preliminary data.</text>
</comment>
<evidence type="ECO:0000313" key="6">
    <source>
        <dbReference type="Proteomes" id="UP000324065"/>
    </source>
</evidence>
<dbReference type="Gene3D" id="3.40.630.30">
    <property type="match status" value="1"/>
</dbReference>
<proteinExistence type="predicted"/>
<keyword evidence="6" id="KW-1185">Reference proteome</keyword>
<evidence type="ECO:0000256" key="3">
    <source>
        <dbReference type="SAM" id="MobiDB-lite"/>
    </source>
</evidence>
<name>A0A5M6ICC1_9PROT</name>
<feature type="domain" description="N-acetyltransferase" evidence="4">
    <location>
        <begin position="34"/>
        <end position="200"/>
    </location>
</feature>
<evidence type="ECO:0000256" key="2">
    <source>
        <dbReference type="ARBA" id="ARBA00023315"/>
    </source>
</evidence>
<dbReference type="PANTHER" id="PTHR43420:SF12">
    <property type="entry name" value="N-ACETYLTRANSFERASE DOMAIN-CONTAINING PROTEIN"/>
    <property type="match status" value="1"/>
</dbReference>
<dbReference type="OrthoDB" id="9804026at2"/>
<dbReference type="InterPro" id="IPR050680">
    <property type="entry name" value="YpeA/RimI_acetyltransf"/>
</dbReference>
<sequence length="200" mass="21763">MSGHRTRHCRHRTHGRRPDMPPHPEAPPSVRPPLTIVPATPAHAAALAVLHEACFAGQPWHRPWRTTEMGQVLALPGAMGWIALAPPDPGATVSDGIATDHPVGMLLVQTSGLDADILTLGVRPDRWRRRGIARTVLAHGEDVLRRHGVERIFLEVALDNRAAVAFYTNAGYNVLGRRSGYYSTISGETFDAATMGRTLV</sequence>
<gene>
    <name evidence="5" type="ORF">F1188_10800</name>
</gene>
<evidence type="ECO:0000313" key="5">
    <source>
        <dbReference type="EMBL" id="KAA5605385.1"/>
    </source>
</evidence>
<evidence type="ECO:0000259" key="4">
    <source>
        <dbReference type="PROSITE" id="PS51186"/>
    </source>
</evidence>
<dbReference type="Proteomes" id="UP000324065">
    <property type="component" value="Unassembled WGS sequence"/>
</dbReference>
<accession>A0A5M6ICC1</accession>
<dbReference type="InterPro" id="IPR016181">
    <property type="entry name" value="Acyl_CoA_acyltransferase"/>
</dbReference>
<keyword evidence="2" id="KW-0012">Acyltransferase</keyword>
<protein>
    <submittedName>
        <fullName evidence="5">GNAT family N-acetyltransferase</fullName>
    </submittedName>
</protein>
<feature type="region of interest" description="Disordered" evidence="3">
    <location>
        <begin position="1"/>
        <end position="33"/>
    </location>
</feature>
<organism evidence="5 6">
    <name type="scientific">Roseospira marina</name>
    <dbReference type="NCBI Taxonomy" id="140057"/>
    <lineage>
        <taxon>Bacteria</taxon>
        <taxon>Pseudomonadati</taxon>
        <taxon>Pseudomonadota</taxon>
        <taxon>Alphaproteobacteria</taxon>
        <taxon>Rhodospirillales</taxon>
        <taxon>Rhodospirillaceae</taxon>
        <taxon>Roseospira</taxon>
    </lineage>
</organism>
<dbReference type="InterPro" id="IPR000182">
    <property type="entry name" value="GNAT_dom"/>
</dbReference>
<dbReference type="EMBL" id="VWPJ01000009">
    <property type="protein sequence ID" value="KAA5605385.1"/>
    <property type="molecule type" value="Genomic_DNA"/>
</dbReference>
<dbReference type="GO" id="GO:0016747">
    <property type="term" value="F:acyltransferase activity, transferring groups other than amino-acyl groups"/>
    <property type="evidence" value="ECO:0007669"/>
    <property type="project" value="InterPro"/>
</dbReference>
<dbReference type="AlphaFoldDB" id="A0A5M6ICC1"/>
<dbReference type="SUPFAM" id="SSF55729">
    <property type="entry name" value="Acyl-CoA N-acyltransferases (Nat)"/>
    <property type="match status" value="1"/>
</dbReference>
<reference evidence="5 6" key="1">
    <citation type="submission" date="2019-09" db="EMBL/GenBank/DDBJ databases">
        <title>Genome sequence of Roseospira marina, one of the more divergent members of the non-sulfur purple photosynthetic bacterial family, the Rhodospirillaceae.</title>
        <authorList>
            <person name="Meyer T."/>
            <person name="Kyndt J."/>
        </authorList>
    </citation>
    <scope>NUCLEOTIDE SEQUENCE [LARGE SCALE GENOMIC DNA]</scope>
    <source>
        <strain evidence="5 6">DSM 15113</strain>
    </source>
</reference>
<dbReference type="Pfam" id="PF00583">
    <property type="entry name" value="Acetyltransf_1"/>
    <property type="match status" value="1"/>
</dbReference>
<dbReference type="PROSITE" id="PS51186">
    <property type="entry name" value="GNAT"/>
    <property type="match status" value="1"/>
</dbReference>
<dbReference type="PANTHER" id="PTHR43420">
    <property type="entry name" value="ACETYLTRANSFERASE"/>
    <property type="match status" value="1"/>
</dbReference>
<evidence type="ECO:0000256" key="1">
    <source>
        <dbReference type="ARBA" id="ARBA00022679"/>
    </source>
</evidence>
<dbReference type="CDD" id="cd04301">
    <property type="entry name" value="NAT_SF"/>
    <property type="match status" value="1"/>
</dbReference>
<keyword evidence="1 5" id="KW-0808">Transferase</keyword>
<feature type="compositionally biased region" description="Basic residues" evidence="3">
    <location>
        <begin position="1"/>
        <end position="15"/>
    </location>
</feature>